<dbReference type="InterPro" id="IPR046866">
    <property type="entry name" value="FapA_N"/>
</dbReference>
<comment type="caution">
    <text evidence="2">The sequence shown here is derived from an EMBL/GenBank/DDBJ whole genome shotgun (WGS) entry which is preliminary data.</text>
</comment>
<gene>
    <name evidence="2" type="ORF">HNR53_002791</name>
</gene>
<dbReference type="Pfam" id="PF03961">
    <property type="entry name" value="FapA"/>
    <property type="match status" value="1"/>
</dbReference>
<sequence length="688" mass="76431">MKSIISKGKNIDEAIHAGLEILNASKEMVNVEVMQHETKGFLGIGSKMAIVKITKPSVSSPLDKVINNFIVEMDVLSEGKEEDPDTVNSINLINEQMERIDNDELEGKVWISNGKLYCRTSLERYPTVTIHPNIKLYKNNVLVKEKTTIISEQNTYEMEIENEVKETKWRVSIDKHKLKVHLSIEPGYKIVRSIPDMDAVHHLELKAIEKKEIVNTLNYYKVLQKLTALEIKYGLNRSEILKALETSEPGTFEIAAGMIPTKGKDGWVELKVESEMQEGPKEKEDGSIDFREYRTIPNVERGMVIGILHPPIPGQPGCTVCNEILPAKPVFPVTLRAGKGTTLIDHKIIAKDFGRPLIEKRGRLVQVKVIPKLTCKDNVNLASGNIHFSGDVEVMGEVEKNMIVEAEGNIIIKKTVTNAFLTSFSGGVISYGNIIGSEISVGKNNMLITELGHLLGNIHQNVEKMIAVIKQLTNSQAFKTNDFSRGGLQPLIRILLEKKFINFPPLVKKYVEVVNRGEKFLDDDNWKVIGVSLSQVFLSLTNEVASIDGISHISQQMKELVDFSVTPVEPDSFITIPSVLNSKLYCSGNVLVIGKGCINSKIHAGGLLKISGVLRGGEVYGRLGVDINESGAESGTLTIIAVPSDQTIRIKKVMEGTTIKIGNIKYTFKETRRNIVARLNANDRMVFE</sequence>
<organism evidence="2 3">
    <name type="scientific">Bacillus benzoevorans</name>
    <dbReference type="NCBI Taxonomy" id="1456"/>
    <lineage>
        <taxon>Bacteria</taxon>
        <taxon>Bacillati</taxon>
        <taxon>Bacillota</taxon>
        <taxon>Bacilli</taxon>
        <taxon>Bacillales</taxon>
        <taxon>Bacillaceae</taxon>
        <taxon>Bacillus</taxon>
    </lineage>
</organism>
<dbReference type="Pfam" id="PF14804">
    <property type="entry name" value="Jag_N"/>
    <property type="match status" value="1"/>
</dbReference>
<dbReference type="InterPro" id="IPR046865">
    <property type="entry name" value="FapA_b_solenoid"/>
</dbReference>
<accession>A0A7X0LVL7</accession>
<evidence type="ECO:0000313" key="3">
    <source>
        <dbReference type="Proteomes" id="UP000531594"/>
    </source>
</evidence>
<evidence type="ECO:0000313" key="2">
    <source>
        <dbReference type="EMBL" id="MBB6446141.1"/>
    </source>
</evidence>
<dbReference type="InterPro" id="IPR038247">
    <property type="entry name" value="Jag_N_dom_sf"/>
</dbReference>
<protein>
    <recommendedName>
        <fullName evidence="1">RNA-binding protein KhpB N-terminal domain-containing protein</fullName>
    </recommendedName>
</protein>
<dbReference type="AlphaFoldDB" id="A0A7X0LVL7"/>
<dbReference type="EMBL" id="JACHGK010000009">
    <property type="protein sequence ID" value="MBB6446141.1"/>
    <property type="molecule type" value="Genomic_DNA"/>
</dbReference>
<dbReference type="PANTHER" id="PTHR38032:SF1">
    <property type="entry name" value="RNA-BINDING PROTEIN KHPB N-TERMINAL DOMAIN-CONTAINING PROTEIN"/>
    <property type="match status" value="1"/>
</dbReference>
<dbReference type="Proteomes" id="UP000531594">
    <property type="component" value="Unassembled WGS sequence"/>
</dbReference>
<dbReference type="SMART" id="SM01245">
    <property type="entry name" value="Jag_N"/>
    <property type="match status" value="1"/>
</dbReference>
<evidence type="ECO:0000259" key="1">
    <source>
        <dbReference type="SMART" id="SM01245"/>
    </source>
</evidence>
<name>A0A7X0LVL7_9BACI</name>
<dbReference type="Gene3D" id="3.30.30.80">
    <property type="entry name" value="probable RNA-binding protein from clostridium symbiosum atcc 14940"/>
    <property type="match status" value="1"/>
</dbReference>
<dbReference type="PANTHER" id="PTHR38032">
    <property type="entry name" value="POLYMERASE-RELATED"/>
    <property type="match status" value="1"/>
</dbReference>
<dbReference type="InterPro" id="IPR005646">
    <property type="entry name" value="FapA"/>
</dbReference>
<dbReference type="InterPro" id="IPR032782">
    <property type="entry name" value="KhpB_N"/>
</dbReference>
<feature type="domain" description="RNA-binding protein KhpB N-terminal" evidence="1">
    <location>
        <begin position="5"/>
        <end position="56"/>
    </location>
</feature>
<dbReference type="RefSeq" id="WP_184526871.1">
    <property type="nucleotide sequence ID" value="NZ_JACHGK010000009.1"/>
</dbReference>
<dbReference type="Pfam" id="PF20250">
    <property type="entry name" value="FapA_N"/>
    <property type="match status" value="1"/>
</dbReference>
<reference evidence="2 3" key="1">
    <citation type="submission" date="2020-08" db="EMBL/GenBank/DDBJ databases">
        <title>Genomic Encyclopedia of Type Strains, Phase IV (KMG-IV): sequencing the most valuable type-strain genomes for metagenomic binning, comparative biology and taxonomic classification.</title>
        <authorList>
            <person name="Goeker M."/>
        </authorList>
    </citation>
    <scope>NUCLEOTIDE SEQUENCE [LARGE SCALE GENOMIC DNA]</scope>
    <source>
        <strain evidence="2 3">DSM 5391</strain>
    </source>
</reference>
<proteinExistence type="predicted"/>
<keyword evidence="3" id="KW-1185">Reference proteome</keyword>